<keyword evidence="7" id="KW-0812">Transmembrane</keyword>
<dbReference type="PROSITE" id="PS50111">
    <property type="entry name" value="CHEMOTAXIS_TRANSDUC_2"/>
    <property type="match status" value="1"/>
</dbReference>
<dbReference type="InterPro" id="IPR003660">
    <property type="entry name" value="HAMP_dom"/>
</dbReference>
<evidence type="ECO:0000256" key="1">
    <source>
        <dbReference type="ARBA" id="ARBA00004429"/>
    </source>
</evidence>
<dbReference type="EMBL" id="QAYG01000001">
    <property type="protein sequence ID" value="PTW62526.1"/>
    <property type="molecule type" value="Genomic_DNA"/>
</dbReference>
<dbReference type="PANTHER" id="PTHR32089:SF112">
    <property type="entry name" value="LYSOZYME-LIKE PROTEIN-RELATED"/>
    <property type="match status" value="1"/>
</dbReference>
<keyword evidence="7" id="KW-0472">Membrane</keyword>
<keyword evidence="12" id="KW-1185">Reference proteome</keyword>
<dbReference type="Proteomes" id="UP000244081">
    <property type="component" value="Unassembled WGS sequence"/>
</dbReference>
<evidence type="ECO:0000256" key="4">
    <source>
        <dbReference type="ARBA" id="ARBA00029447"/>
    </source>
</evidence>
<feature type="transmembrane region" description="Helical" evidence="7">
    <location>
        <begin position="441"/>
        <end position="463"/>
    </location>
</feature>
<dbReference type="GO" id="GO:0005886">
    <property type="term" value="C:plasma membrane"/>
    <property type="evidence" value="ECO:0007669"/>
    <property type="project" value="UniProtKB-SubCell"/>
</dbReference>
<evidence type="ECO:0000256" key="2">
    <source>
        <dbReference type="ARBA" id="ARBA00022519"/>
    </source>
</evidence>
<dbReference type="SMART" id="SM00304">
    <property type="entry name" value="HAMP"/>
    <property type="match status" value="1"/>
</dbReference>
<dbReference type="RefSeq" id="WP_107988083.1">
    <property type="nucleotide sequence ID" value="NZ_QAYG01000001.1"/>
</dbReference>
<evidence type="ECO:0000256" key="5">
    <source>
        <dbReference type="PROSITE-ProRule" id="PRU00284"/>
    </source>
</evidence>
<feature type="domain" description="T-SNARE coiled-coil homology" evidence="9">
    <location>
        <begin position="710"/>
        <end position="772"/>
    </location>
</feature>
<dbReference type="PANTHER" id="PTHR32089">
    <property type="entry name" value="METHYL-ACCEPTING CHEMOTAXIS PROTEIN MCPB"/>
    <property type="match status" value="1"/>
</dbReference>
<comment type="similarity">
    <text evidence="4">Belongs to the methyl-accepting chemotaxis (MCP) protein family.</text>
</comment>
<dbReference type="InterPro" id="IPR000727">
    <property type="entry name" value="T_SNARE_dom"/>
</dbReference>
<keyword evidence="2" id="KW-0997">Cell inner membrane</keyword>
<keyword evidence="3 5" id="KW-0807">Transducer</keyword>
<feature type="coiled-coil region" evidence="6">
    <location>
        <begin position="512"/>
        <end position="539"/>
    </location>
</feature>
<evidence type="ECO:0000259" key="9">
    <source>
        <dbReference type="PROSITE" id="PS50192"/>
    </source>
</evidence>
<dbReference type="InterPro" id="IPR004089">
    <property type="entry name" value="MCPsignal_dom"/>
</dbReference>
<evidence type="ECO:0000256" key="6">
    <source>
        <dbReference type="SAM" id="Coils"/>
    </source>
</evidence>
<evidence type="ECO:0000259" key="8">
    <source>
        <dbReference type="PROSITE" id="PS50111"/>
    </source>
</evidence>
<comment type="subcellular location">
    <subcellularLocation>
        <location evidence="1">Cell inner membrane</location>
        <topology evidence="1">Multi-pass membrane protein</topology>
    </subcellularLocation>
</comment>
<evidence type="ECO:0000256" key="7">
    <source>
        <dbReference type="SAM" id="Phobius"/>
    </source>
</evidence>
<dbReference type="Pfam" id="PF00672">
    <property type="entry name" value="HAMP"/>
    <property type="match status" value="1"/>
</dbReference>
<dbReference type="Pfam" id="PF00015">
    <property type="entry name" value="MCPsignal"/>
    <property type="match status" value="1"/>
</dbReference>
<keyword evidence="2" id="KW-1003">Cell membrane</keyword>
<dbReference type="CDD" id="cd06225">
    <property type="entry name" value="HAMP"/>
    <property type="match status" value="1"/>
</dbReference>
<feature type="transmembrane region" description="Helical" evidence="7">
    <location>
        <begin position="21"/>
        <end position="42"/>
    </location>
</feature>
<accession>A0A2T5VFM8</accession>
<proteinExistence type="inferred from homology"/>
<keyword evidence="7" id="KW-1133">Transmembrane helix</keyword>
<gene>
    <name evidence="11" type="ORF">C8N35_101570</name>
</gene>
<evidence type="ECO:0000313" key="11">
    <source>
        <dbReference type="EMBL" id="PTW62526.1"/>
    </source>
</evidence>
<dbReference type="AlphaFoldDB" id="A0A2T5VFM8"/>
<evidence type="ECO:0000256" key="3">
    <source>
        <dbReference type="ARBA" id="ARBA00023224"/>
    </source>
</evidence>
<keyword evidence="6" id="KW-0175">Coiled coil</keyword>
<dbReference type="GO" id="GO:0007165">
    <property type="term" value="P:signal transduction"/>
    <property type="evidence" value="ECO:0007669"/>
    <property type="project" value="UniProtKB-KW"/>
</dbReference>
<dbReference type="Gene3D" id="1.10.287.950">
    <property type="entry name" value="Methyl-accepting chemotaxis protein"/>
    <property type="match status" value="1"/>
</dbReference>
<dbReference type="SMART" id="SM00283">
    <property type="entry name" value="MA"/>
    <property type="match status" value="1"/>
</dbReference>
<organism evidence="11 12">
    <name type="scientific">Breoghania corrubedonensis</name>
    <dbReference type="NCBI Taxonomy" id="665038"/>
    <lineage>
        <taxon>Bacteria</taxon>
        <taxon>Pseudomonadati</taxon>
        <taxon>Pseudomonadota</taxon>
        <taxon>Alphaproteobacteria</taxon>
        <taxon>Hyphomicrobiales</taxon>
        <taxon>Stappiaceae</taxon>
        <taxon>Breoghania</taxon>
    </lineage>
</organism>
<evidence type="ECO:0000313" key="12">
    <source>
        <dbReference type="Proteomes" id="UP000244081"/>
    </source>
</evidence>
<protein>
    <submittedName>
        <fullName evidence="11">Methyl-accepting chemotaxis protein</fullName>
    </submittedName>
</protein>
<reference evidence="11 12" key="1">
    <citation type="submission" date="2018-04" db="EMBL/GenBank/DDBJ databases">
        <title>Genomic Encyclopedia of Archaeal and Bacterial Type Strains, Phase II (KMG-II): from individual species to whole genera.</title>
        <authorList>
            <person name="Goeker M."/>
        </authorList>
    </citation>
    <scope>NUCLEOTIDE SEQUENCE [LARGE SCALE GENOMIC DNA]</scope>
    <source>
        <strain evidence="11 12">DSM 23382</strain>
    </source>
</reference>
<dbReference type="PROSITE" id="PS50192">
    <property type="entry name" value="T_SNARE"/>
    <property type="match status" value="1"/>
</dbReference>
<feature type="domain" description="Methyl-accepting transducer" evidence="8">
    <location>
        <begin position="558"/>
        <end position="784"/>
    </location>
</feature>
<dbReference type="PROSITE" id="PS50885">
    <property type="entry name" value="HAMP"/>
    <property type="match status" value="1"/>
</dbReference>
<feature type="domain" description="HAMP" evidence="10">
    <location>
        <begin position="465"/>
        <end position="518"/>
    </location>
</feature>
<dbReference type="Gene3D" id="6.10.340.10">
    <property type="match status" value="1"/>
</dbReference>
<name>A0A2T5VFM8_9HYPH</name>
<sequence length="814" mass="86235">MAKKSGFLLDLSIGAKISGGFALVLVLAVTIGLSGILAIMSLNDRMALTTASTNVVNQLQKVSAARESYMQQRTTEARATVDSETAELERRLAGMADTADNKNETDSIVNAGQSVTSLAQGFADLSQLLEKQSATLAKFLADSGTLGTSAKDFSQSIQQIRTDTSRELSKNQAELQRIDTLARLTSQIIEQLLIVQSRFSGSSSGNTTKQALAESEAFAPLAKQLTGAGSGGPQEAATAEMAEKLTSYRSNIVELSGTTDFATLYGLEAAVRTSGSEALDFANTLRKTVYDLVDAERRRFEQIGARDEQFTRLANAATFILTQALTAEAAFYAFVSNRDDMTGEDALATLGALKAANDAMSLELLSLPPQVPETTELRASLDQLELRVADMQGSFETLIPLRNTLAEQSAALDRLSLEVRKGIADIASEESLAATEAGNAALWQIAGTLIFAVLVASTVAFVLSRSIARPTRTLTRTMERLADGDTDVEIVGAEREDEIGGMSRAVQIFRDNAVERRRLEQAKATEEHAEAERRQHVEALISSFRAEVQELLQSVSGSINTLSATATDLSDIAQNASERTSHAANASSGASQNVQTVASAAEELASSIAEIGRQISMTTEVVGRATSGTQQTNGKIASLAESAHKIGEVIGLIQDIAEQTNLLALNATIEAARAGEAGKGFAVVAAEVKELATQTSKATEEISAQITGIQGSTDEAVTAIQQIAETMEEVNSYTSAIAAAVEQQGSATTEISRSVQDATRDTSSVSAEMASLTEVVGKTTHSAQSVHVSSADVSQKTEHLREQIDRFLKDVTAA</sequence>
<evidence type="ECO:0000259" key="10">
    <source>
        <dbReference type="PROSITE" id="PS50885"/>
    </source>
</evidence>
<dbReference type="SUPFAM" id="SSF58104">
    <property type="entry name" value="Methyl-accepting chemotaxis protein (MCP) signaling domain"/>
    <property type="match status" value="1"/>
</dbReference>
<comment type="caution">
    <text evidence="11">The sequence shown here is derived from an EMBL/GenBank/DDBJ whole genome shotgun (WGS) entry which is preliminary data.</text>
</comment>
<dbReference type="OrthoDB" id="3378718at2"/>